<keyword evidence="2" id="KW-1185">Reference proteome</keyword>
<accession>A0A4P1RGQ8</accession>
<protein>
    <submittedName>
        <fullName evidence="1">Uncharacterized protein</fullName>
    </submittedName>
</protein>
<reference evidence="1 2" key="1">
    <citation type="journal article" date="2017" name="Plant Biotechnol. J.">
        <title>A comprehensive draft genome sequence for lupin (Lupinus angustifolius), an emerging health food: insights into plant-microbe interactions and legume evolution.</title>
        <authorList>
            <person name="Hane J.K."/>
            <person name="Ming Y."/>
            <person name="Kamphuis L.G."/>
            <person name="Nelson M.N."/>
            <person name="Garg G."/>
            <person name="Atkins C.A."/>
            <person name="Bayer P.E."/>
            <person name="Bravo A."/>
            <person name="Bringans S."/>
            <person name="Cannon S."/>
            <person name="Edwards D."/>
            <person name="Foley R."/>
            <person name="Gao L.L."/>
            <person name="Harrison M.J."/>
            <person name="Huang W."/>
            <person name="Hurgobin B."/>
            <person name="Li S."/>
            <person name="Liu C.W."/>
            <person name="McGrath A."/>
            <person name="Morahan G."/>
            <person name="Murray J."/>
            <person name="Weller J."/>
            <person name="Jian J."/>
            <person name="Singh K.B."/>
        </authorList>
    </citation>
    <scope>NUCLEOTIDE SEQUENCE [LARGE SCALE GENOMIC DNA]</scope>
    <source>
        <strain evidence="2">cv. Tanjil</strain>
        <tissue evidence="1">Whole plant</tissue>
    </source>
</reference>
<evidence type="ECO:0000313" key="2">
    <source>
        <dbReference type="Proteomes" id="UP000188354"/>
    </source>
</evidence>
<organism evidence="1 2">
    <name type="scientific">Lupinus angustifolius</name>
    <name type="common">Narrow-leaved blue lupine</name>
    <dbReference type="NCBI Taxonomy" id="3871"/>
    <lineage>
        <taxon>Eukaryota</taxon>
        <taxon>Viridiplantae</taxon>
        <taxon>Streptophyta</taxon>
        <taxon>Embryophyta</taxon>
        <taxon>Tracheophyta</taxon>
        <taxon>Spermatophyta</taxon>
        <taxon>Magnoliopsida</taxon>
        <taxon>eudicotyledons</taxon>
        <taxon>Gunneridae</taxon>
        <taxon>Pentapetalae</taxon>
        <taxon>rosids</taxon>
        <taxon>fabids</taxon>
        <taxon>Fabales</taxon>
        <taxon>Fabaceae</taxon>
        <taxon>Papilionoideae</taxon>
        <taxon>50 kb inversion clade</taxon>
        <taxon>genistoids sensu lato</taxon>
        <taxon>core genistoids</taxon>
        <taxon>Genisteae</taxon>
        <taxon>Lupinus</taxon>
    </lineage>
</organism>
<name>A0A4P1RGQ8_LUPAN</name>
<proteinExistence type="predicted"/>
<gene>
    <name evidence="1" type="ORF">TanjilG_28102</name>
</gene>
<evidence type="ECO:0000313" key="1">
    <source>
        <dbReference type="EMBL" id="OIW10351.1"/>
    </source>
</evidence>
<dbReference type="Proteomes" id="UP000188354">
    <property type="component" value="Chromosome LG06"/>
</dbReference>
<sequence>MPLFDSFLPTLRNNHFCTNIVFSCKNQATYEAERTSLIWLHEASITRPSTTHLIYQEEETLIFRISKVG</sequence>
<dbReference type="AlphaFoldDB" id="A0A4P1RGQ8"/>
<dbReference type="EMBL" id="CM007366">
    <property type="protein sequence ID" value="OIW10351.1"/>
    <property type="molecule type" value="Genomic_DNA"/>
</dbReference>
<dbReference type="Gramene" id="OIW10351">
    <property type="protein sequence ID" value="OIW10351"/>
    <property type="gene ID" value="TanjilG_28102"/>
</dbReference>